<feature type="transmembrane region" description="Helical" evidence="7">
    <location>
        <begin position="282"/>
        <end position="299"/>
    </location>
</feature>
<keyword evidence="4 7" id="KW-0812">Transmembrane</keyword>
<reference evidence="8" key="1">
    <citation type="submission" date="2020-12" db="EMBL/GenBank/DDBJ databases">
        <title>Marinomonas arctica sp. nov., a psychrotolerant bacterium isolated from the Arctic.</title>
        <authorList>
            <person name="Zhang Y."/>
        </authorList>
    </citation>
    <scope>NUCLEOTIDE SEQUENCE</scope>
    <source>
        <strain evidence="8">C1424</strain>
    </source>
</reference>
<comment type="subcellular location">
    <subcellularLocation>
        <location evidence="1">Cell inner membrane</location>
        <topology evidence="1">Multi-pass membrane protein</topology>
    </subcellularLocation>
</comment>
<dbReference type="Proteomes" id="UP000628710">
    <property type="component" value="Unassembled WGS sequence"/>
</dbReference>
<name>A0A934N6H5_9GAMM</name>
<feature type="transmembrane region" description="Helical" evidence="7">
    <location>
        <begin position="194"/>
        <end position="213"/>
    </location>
</feature>
<evidence type="ECO:0000256" key="5">
    <source>
        <dbReference type="ARBA" id="ARBA00022989"/>
    </source>
</evidence>
<feature type="transmembrane region" description="Helical" evidence="7">
    <location>
        <begin position="412"/>
        <end position="434"/>
    </location>
</feature>
<dbReference type="EMBL" id="JAEMNX010000010">
    <property type="protein sequence ID" value="MBJ7538061.1"/>
    <property type="molecule type" value="Genomic_DNA"/>
</dbReference>
<dbReference type="Pfam" id="PF01554">
    <property type="entry name" value="MatE"/>
    <property type="match status" value="2"/>
</dbReference>
<keyword evidence="2" id="KW-0813">Transport</keyword>
<sequence>MVVHNLMSSSSQPSLARDLFSMTWPMLFGILSLMSFQLVDSAFIGQLGILPLAAQGFTLPVQMIQMGVQIGLGIAATAVIARALGAQNVNYAKKLGGLVIVSGGVAIALLGMIIWLLRHPILTMLSAPLDVFPVIDSYWPYWLISSWVGAILYFYYSICRANGNTMLPGILMVVTSILNMILDPIFIFTLDLGIRGAAIATIVSFGLGVLVVAPKVMQNKWLSLDWKEFNVKASLAEIGNIMGPAMVSQLLPSVSSMLATKLLAGFGAAVVGAWALGSRFEFFVIVPVLALTMSMPPMIGRMLGAKQLQDVRQLVRISVLFIIASQVLIALLTFVSSGFIANLMSSEKEVTDVLSLHLMLVPISLGGLGVCMLMVSVCNALGKSYIALLISALRLFAFFLPCLWIGSELAGLKGIFIGVLVGNLLAGVTAWFIYRKALVQVEQNLSQDSS</sequence>
<dbReference type="GO" id="GO:0042910">
    <property type="term" value="F:xenobiotic transmembrane transporter activity"/>
    <property type="evidence" value="ECO:0007669"/>
    <property type="project" value="InterPro"/>
</dbReference>
<comment type="caution">
    <text evidence="8">The sequence shown here is derived from an EMBL/GenBank/DDBJ whole genome shotgun (WGS) entry which is preliminary data.</text>
</comment>
<keyword evidence="6 7" id="KW-0472">Membrane</keyword>
<feature type="transmembrane region" description="Helical" evidence="7">
    <location>
        <begin position="356"/>
        <end position="378"/>
    </location>
</feature>
<dbReference type="AlphaFoldDB" id="A0A934N6H5"/>
<dbReference type="InterPro" id="IPR048279">
    <property type="entry name" value="MdtK-like"/>
</dbReference>
<evidence type="ECO:0000313" key="8">
    <source>
        <dbReference type="EMBL" id="MBJ7538061.1"/>
    </source>
</evidence>
<organism evidence="8 9">
    <name type="scientific">Marinomonas transparens</name>
    <dbReference type="NCBI Taxonomy" id="2795388"/>
    <lineage>
        <taxon>Bacteria</taxon>
        <taxon>Pseudomonadati</taxon>
        <taxon>Pseudomonadota</taxon>
        <taxon>Gammaproteobacteria</taxon>
        <taxon>Oceanospirillales</taxon>
        <taxon>Oceanospirillaceae</taxon>
        <taxon>Marinomonas</taxon>
    </lineage>
</organism>
<dbReference type="PIRSF" id="PIRSF006603">
    <property type="entry name" value="DinF"/>
    <property type="match status" value="1"/>
</dbReference>
<keyword evidence="3" id="KW-1003">Cell membrane</keyword>
<feature type="transmembrane region" description="Helical" evidence="7">
    <location>
        <begin position="66"/>
        <end position="85"/>
    </location>
</feature>
<evidence type="ECO:0000256" key="1">
    <source>
        <dbReference type="ARBA" id="ARBA00004429"/>
    </source>
</evidence>
<dbReference type="GO" id="GO:0005886">
    <property type="term" value="C:plasma membrane"/>
    <property type="evidence" value="ECO:0007669"/>
    <property type="project" value="UniProtKB-SubCell"/>
</dbReference>
<evidence type="ECO:0000256" key="7">
    <source>
        <dbReference type="SAM" id="Phobius"/>
    </source>
</evidence>
<dbReference type="PANTHER" id="PTHR43549">
    <property type="entry name" value="MULTIDRUG RESISTANCE PROTEIN YPNP-RELATED"/>
    <property type="match status" value="1"/>
</dbReference>
<dbReference type="GO" id="GO:0015297">
    <property type="term" value="F:antiporter activity"/>
    <property type="evidence" value="ECO:0007669"/>
    <property type="project" value="InterPro"/>
</dbReference>
<evidence type="ECO:0000256" key="4">
    <source>
        <dbReference type="ARBA" id="ARBA00022692"/>
    </source>
</evidence>
<keyword evidence="5 7" id="KW-1133">Transmembrane helix</keyword>
<proteinExistence type="predicted"/>
<accession>A0A934N6H5</accession>
<dbReference type="InterPro" id="IPR052031">
    <property type="entry name" value="Membrane_Transporter-Flippase"/>
</dbReference>
<feature type="transmembrane region" description="Helical" evidence="7">
    <location>
        <begin position="170"/>
        <end position="188"/>
    </location>
</feature>
<dbReference type="RefSeq" id="WP_199468438.1">
    <property type="nucleotide sequence ID" value="NZ_JAEMNX010000010.1"/>
</dbReference>
<evidence type="ECO:0000256" key="6">
    <source>
        <dbReference type="ARBA" id="ARBA00023136"/>
    </source>
</evidence>
<feature type="transmembrane region" description="Helical" evidence="7">
    <location>
        <begin position="319"/>
        <end position="344"/>
    </location>
</feature>
<evidence type="ECO:0000313" key="9">
    <source>
        <dbReference type="Proteomes" id="UP000628710"/>
    </source>
</evidence>
<feature type="transmembrane region" description="Helical" evidence="7">
    <location>
        <begin position="97"/>
        <end position="118"/>
    </location>
</feature>
<evidence type="ECO:0000256" key="2">
    <source>
        <dbReference type="ARBA" id="ARBA00022448"/>
    </source>
</evidence>
<evidence type="ECO:0000256" key="3">
    <source>
        <dbReference type="ARBA" id="ARBA00022475"/>
    </source>
</evidence>
<feature type="transmembrane region" description="Helical" evidence="7">
    <location>
        <begin position="385"/>
        <end position="406"/>
    </location>
</feature>
<dbReference type="NCBIfam" id="TIGR00797">
    <property type="entry name" value="matE"/>
    <property type="match status" value="1"/>
</dbReference>
<gene>
    <name evidence="8" type="ORF">I8J31_10285</name>
</gene>
<protein>
    <submittedName>
        <fullName evidence="8">MATE family efflux transporter</fullName>
    </submittedName>
</protein>
<dbReference type="InterPro" id="IPR002528">
    <property type="entry name" value="MATE_fam"/>
</dbReference>
<feature type="transmembrane region" description="Helical" evidence="7">
    <location>
        <begin position="258"/>
        <end position="276"/>
    </location>
</feature>
<keyword evidence="9" id="KW-1185">Reference proteome</keyword>
<dbReference type="PANTHER" id="PTHR43549:SF3">
    <property type="entry name" value="MULTIDRUG RESISTANCE PROTEIN YPNP-RELATED"/>
    <property type="match status" value="1"/>
</dbReference>
<feature type="transmembrane region" description="Helical" evidence="7">
    <location>
        <begin position="138"/>
        <end position="158"/>
    </location>
</feature>